<feature type="compositionally biased region" description="Basic residues" evidence="1">
    <location>
        <begin position="35"/>
        <end position="50"/>
    </location>
</feature>
<organism evidence="4 5">
    <name type="scientific">Vespula maculifrons</name>
    <name type="common">Eastern yellow jacket</name>
    <name type="synonym">Wasp</name>
    <dbReference type="NCBI Taxonomy" id="7453"/>
    <lineage>
        <taxon>Eukaryota</taxon>
        <taxon>Metazoa</taxon>
        <taxon>Ecdysozoa</taxon>
        <taxon>Arthropoda</taxon>
        <taxon>Hexapoda</taxon>
        <taxon>Insecta</taxon>
        <taxon>Pterygota</taxon>
        <taxon>Neoptera</taxon>
        <taxon>Endopterygota</taxon>
        <taxon>Hymenoptera</taxon>
        <taxon>Apocrita</taxon>
        <taxon>Aculeata</taxon>
        <taxon>Vespoidea</taxon>
        <taxon>Vespidae</taxon>
        <taxon>Vespinae</taxon>
        <taxon>Vespula</taxon>
    </lineage>
</organism>
<dbReference type="Proteomes" id="UP001607303">
    <property type="component" value="Unassembled WGS sequence"/>
</dbReference>
<feature type="region of interest" description="Disordered" evidence="1">
    <location>
        <begin position="25"/>
        <end position="69"/>
    </location>
</feature>
<dbReference type="SUPFAM" id="SSF52799">
    <property type="entry name" value="(Phosphotyrosine protein) phosphatases II"/>
    <property type="match status" value="2"/>
</dbReference>
<dbReference type="EMBL" id="JAYRBN010000065">
    <property type="protein sequence ID" value="KAL2737454.1"/>
    <property type="molecule type" value="Genomic_DNA"/>
</dbReference>
<protein>
    <submittedName>
        <fullName evidence="4">Receptor-type tyrosine-protein phosphatase mu isoform X1</fullName>
    </submittedName>
</protein>
<dbReference type="FunFam" id="3.90.190.10:FF:000070">
    <property type="entry name" value="Receptor-type tyrosine-protein phosphatase kappa"/>
    <property type="match status" value="1"/>
</dbReference>
<proteinExistence type="predicted"/>
<dbReference type="GO" id="GO:0009653">
    <property type="term" value="P:anatomical structure morphogenesis"/>
    <property type="evidence" value="ECO:0007669"/>
    <property type="project" value="UniProtKB-ARBA"/>
</dbReference>
<dbReference type="GO" id="GO:0048666">
    <property type="term" value="P:neuron development"/>
    <property type="evidence" value="ECO:0007669"/>
    <property type="project" value="UniProtKB-ARBA"/>
</dbReference>
<dbReference type="PRINTS" id="PR00700">
    <property type="entry name" value="PRTYPHPHTASE"/>
</dbReference>
<dbReference type="CDD" id="cd00047">
    <property type="entry name" value="PTPc"/>
    <property type="match status" value="2"/>
</dbReference>
<dbReference type="PROSITE" id="PS50055">
    <property type="entry name" value="TYR_PHOSPHATASE_PTP"/>
    <property type="match status" value="2"/>
</dbReference>
<dbReference type="InterPro" id="IPR003595">
    <property type="entry name" value="Tyr_Pase_cat"/>
</dbReference>
<feature type="domain" description="Tyrosine specific protein phosphatases" evidence="3">
    <location>
        <begin position="377"/>
        <end position="452"/>
    </location>
</feature>
<dbReference type="InterPro" id="IPR000242">
    <property type="entry name" value="PTP_cat"/>
</dbReference>
<accession>A0ABD2BXD6</accession>
<evidence type="ECO:0000313" key="4">
    <source>
        <dbReference type="EMBL" id="KAL2737454.1"/>
    </source>
</evidence>
<keyword evidence="5" id="KW-1185">Reference proteome</keyword>
<evidence type="ECO:0000259" key="2">
    <source>
        <dbReference type="PROSITE" id="PS50055"/>
    </source>
</evidence>
<name>A0ABD2BXD6_VESMC</name>
<feature type="domain" description="Tyrosine-protein phosphatase" evidence="2">
    <location>
        <begin position="493"/>
        <end position="755"/>
    </location>
</feature>
<dbReference type="InterPro" id="IPR000387">
    <property type="entry name" value="Tyr_Pase_dom"/>
</dbReference>
<comment type="caution">
    <text evidence="4">The sequence shown here is derived from an EMBL/GenBank/DDBJ whole genome shotgun (WGS) entry which is preliminary data.</text>
</comment>
<gene>
    <name evidence="4" type="ORF">V1477_012410</name>
</gene>
<dbReference type="PROSITE" id="PS50056">
    <property type="entry name" value="TYR_PHOSPHATASE_2"/>
    <property type="match status" value="2"/>
</dbReference>
<dbReference type="InterPro" id="IPR016130">
    <property type="entry name" value="Tyr_Pase_AS"/>
</dbReference>
<dbReference type="Pfam" id="PF00102">
    <property type="entry name" value="Y_phosphatase"/>
    <property type="match status" value="2"/>
</dbReference>
<keyword evidence="4" id="KW-0675">Receptor</keyword>
<dbReference type="SMART" id="SM00194">
    <property type="entry name" value="PTPc"/>
    <property type="match status" value="2"/>
</dbReference>
<reference evidence="4 5" key="1">
    <citation type="journal article" date="2024" name="Ann. Entomol. Soc. Am.">
        <title>Genomic analyses of the southern and eastern yellowjacket wasps (Hymenoptera: Vespidae) reveal evolutionary signatures of social life.</title>
        <authorList>
            <person name="Catto M.A."/>
            <person name="Caine P.B."/>
            <person name="Orr S.E."/>
            <person name="Hunt B.G."/>
            <person name="Goodisman M.A.D."/>
        </authorList>
    </citation>
    <scope>NUCLEOTIDE SEQUENCE [LARGE SCALE GENOMIC DNA]</scope>
    <source>
        <strain evidence="4">232</strain>
        <tissue evidence="4">Head and thorax</tissue>
    </source>
</reference>
<dbReference type="Gene3D" id="3.90.190.10">
    <property type="entry name" value="Protein tyrosine phosphatase superfamily"/>
    <property type="match status" value="2"/>
</dbReference>
<dbReference type="SMART" id="SM00404">
    <property type="entry name" value="PTPc_motif"/>
    <property type="match status" value="2"/>
</dbReference>
<dbReference type="PANTHER" id="PTHR19134:SF561">
    <property type="entry name" value="PROTEIN TYROSINE PHOSPHATASE 36E, ISOFORM A"/>
    <property type="match status" value="1"/>
</dbReference>
<feature type="domain" description="Tyrosine specific protein phosphatases" evidence="3">
    <location>
        <begin position="684"/>
        <end position="756"/>
    </location>
</feature>
<dbReference type="PANTHER" id="PTHR19134">
    <property type="entry name" value="RECEPTOR-TYPE TYROSINE-PROTEIN PHOSPHATASE"/>
    <property type="match status" value="1"/>
</dbReference>
<evidence type="ECO:0000313" key="5">
    <source>
        <dbReference type="Proteomes" id="UP001607303"/>
    </source>
</evidence>
<dbReference type="InterPro" id="IPR029021">
    <property type="entry name" value="Prot-tyrosine_phosphatase-like"/>
</dbReference>
<evidence type="ECO:0000256" key="1">
    <source>
        <dbReference type="SAM" id="MobiDB-lite"/>
    </source>
</evidence>
<dbReference type="PROSITE" id="PS00383">
    <property type="entry name" value="TYR_PHOSPHATASE_1"/>
    <property type="match status" value="1"/>
</dbReference>
<dbReference type="FunFam" id="3.90.190.10:FF:000062">
    <property type="entry name" value="Receptor-type tyrosine-protein phosphatase kappa"/>
    <property type="match status" value="1"/>
</dbReference>
<evidence type="ECO:0000259" key="3">
    <source>
        <dbReference type="PROSITE" id="PS50056"/>
    </source>
</evidence>
<dbReference type="InterPro" id="IPR050348">
    <property type="entry name" value="Protein-Tyr_Phosphatase"/>
</dbReference>
<feature type="domain" description="Tyrosine-protein phosphatase" evidence="2">
    <location>
        <begin position="118"/>
        <end position="461"/>
    </location>
</feature>
<sequence>MSSLRTQSTGGGVLGLSSICSDRTGATSIASGSHSHSHTHRKHHHSRSRSAPRAPEKPPRKRHLNPGHSLVSIPSQIKLSMLNSGLISFATEELSSSMSTTLPTAPTELSQFPKLCELRRKFPVLYRVEFQTAAKVESHSCRHAIKPVNKEKNQNQKCIPYKYITRQLESGYRIFESGSYTEFRSHYMDLTPTLVPANEDTPTTKRLVLSLAVADDYNRVVLDTIEGETDSDYVNASYVDSILKPNAYIVTQGPMENTVTEFWRMVWQEKASCIVMLTKTFDFIRYCVTILQVMCVQYWPASKEKDEEYGGIGVSILQEEQLANFHIRTIKLYKKDESNVMYSIILSDNEICEERTLLQFHYTEWHSHTCPFGNAVLEFRRRVRAVVGSTIKNESGPMVVHCNDGGGRSGVYLAIDANMELAEEEDAFDVFGYLKKLRQSRRGLIENLEQYKFVYDTLEEFVICGTSWFPVSELSLRLKQKGIKNPITKMNEYLREYQQICKQTPRFTIGDCAGGHRADNREKNRDVLVVPPDNFRPYLTSFQGNNFTDYINAVFVDGYTKPREYIVTEWPLRNTCGEFWSLVYDYECAAVVVLCVPPQGSTNFPSFWPDGRHSKKYGPVFTIDHISHNHYTNIKTWVFRINKKIISLPELMAGVKAPPKTVQLFQLTCWPMGHKVPTSTNSLVELMNMVERWRQRTDYGPVAVVSPDGRSRCGVYCAANACIEQVIQHGEVDIFQAVKTVRRHRPQLIENMTEYNELGDELWFIEFGRGAALPLTPEEASTDGEPILPCAQGHIVYETTKVILPELSNGSTFHATPNSKELKVTESAAEQKILWNRSMLKSLEECANITNKNITKDRIISSGRAARPENLDITPWYHENFSIPNSSSEYMVHRNFASSSSHVTKEFKLKLISKKDSSVETDTPQIESIGVTPRKAYMDLVDAIALLDETCPNQEFNPSDTIKITEASLLPYTECKKLKSKNKSRNSYNHDHDRLNQRSFKRHRPQDKNKNRPLMKKIGKSKTEEMPFLIKLSPNLGTIRKPCIQKTRSRKVLEQPTLNKISSLKKFIFDTTHVTGNSVVNFKSISETTTDVQTRVEQTNNQQEKQLKKSKTMELPIRRYSDIGQSSSVTIHSFETDDLDTAFSRKTPLRNYRRASLDNIIDTGSCSSLKFSMQQRFNSIDTLIKHKVIINEQSVSSSKYVGSSFTELDRWSSFSKKQQEIKKCITHSTIDCICTSLKIGGSTPNLKESISNSLLINTSGNVKEYQQITALKKQKEISRLEDQRIVRNTTSKCQKWQIFFEPLQDTLDMFNELRKVSSLLNIPSWEKFSKVDKTFVQIPKQIFLNKKETVRHESSGQYIASERSELSTNSQNERKERLSKLIGSVQCKKTYFPLDHVLKEKQQTDSKAISLTTAKDLTSQTEVDSKFYLSDIFNVPLQKRNVQEQKEMDMKIKQATKAKHNHCLEIKVANPMFQKESSSQKMVQIQGRTNDFYEIVSSKTVPNCAEKQLSVVSAEEDTKLENFTLGSKVDYQSVIEQKRTKCFPL</sequence>
<feature type="region of interest" description="Disordered" evidence="1">
    <location>
        <begin position="980"/>
        <end position="1014"/>
    </location>
</feature>
<feature type="compositionally biased region" description="Basic residues" evidence="1">
    <location>
        <begin position="999"/>
        <end position="1014"/>
    </location>
</feature>